<dbReference type="PANTHER" id="PTHR31206">
    <property type="entry name" value="LP10445P"/>
    <property type="match status" value="1"/>
</dbReference>
<dbReference type="RefSeq" id="XP_018011891.1">
    <property type="nucleotide sequence ID" value="XM_018156402.2"/>
</dbReference>
<dbReference type="OrthoDB" id="45963at2759"/>
<name>A0A8B7NEJ8_HYAAZ</name>
<protein>
    <submittedName>
        <fullName evidence="3">Protein FAM177A1</fullName>
    </submittedName>
</protein>
<dbReference type="PANTHER" id="PTHR31206:SF1">
    <property type="entry name" value="LP10445P"/>
    <property type="match status" value="1"/>
</dbReference>
<keyword evidence="2" id="KW-1185">Reference proteome</keyword>
<feature type="compositionally biased region" description="Low complexity" evidence="1">
    <location>
        <begin position="136"/>
        <end position="154"/>
    </location>
</feature>
<dbReference type="Proteomes" id="UP000694843">
    <property type="component" value="Unplaced"/>
</dbReference>
<reference evidence="3" key="1">
    <citation type="submission" date="2025-08" db="UniProtKB">
        <authorList>
            <consortium name="RefSeq"/>
        </authorList>
    </citation>
    <scope>IDENTIFICATION</scope>
</reference>
<accession>A0A8B7NEJ8</accession>
<evidence type="ECO:0000313" key="2">
    <source>
        <dbReference type="Proteomes" id="UP000694843"/>
    </source>
</evidence>
<evidence type="ECO:0000313" key="3">
    <source>
        <dbReference type="RefSeq" id="XP_018011891.1"/>
    </source>
</evidence>
<evidence type="ECO:0000256" key="1">
    <source>
        <dbReference type="SAM" id="MobiDB-lite"/>
    </source>
</evidence>
<dbReference type="GeneID" id="108669112"/>
<dbReference type="AlphaFoldDB" id="A0A8B7NEJ8"/>
<organism evidence="2 3">
    <name type="scientific">Hyalella azteca</name>
    <name type="common">Amphipod</name>
    <dbReference type="NCBI Taxonomy" id="294128"/>
    <lineage>
        <taxon>Eukaryota</taxon>
        <taxon>Metazoa</taxon>
        <taxon>Ecdysozoa</taxon>
        <taxon>Arthropoda</taxon>
        <taxon>Crustacea</taxon>
        <taxon>Multicrustacea</taxon>
        <taxon>Malacostraca</taxon>
        <taxon>Eumalacostraca</taxon>
        <taxon>Peracarida</taxon>
        <taxon>Amphipoda</taxon>
        <taxon>Senticaudata</taxon>
        <taxon>Talitrida</taxon>
        <taxon>Talitroidea</taxon>
        <taxon>Hyalellidae</taxon>
        <taxon>Hyalella</taxon>
    </lineage>
</organism>
<dbReference type="KEGG" id="hazt:108669112"/>
<gene>
    <name evidence="3" type="primary">LOC108669112</name>
</gene>
<feature type="compositionally biased region" description="Basic and acidic residues" evidence="1">
    <location>
        <begin position="91"/>
        <end position="104"/>
    </location>
</feature>
<sequence>MKAPRRVLYFSDGTLEEYSTDDEQDDMCRTHAETSQLVKASELSWIGWFGYQMITTSSRALAVCDYLGENIAYYLGITAPKYQYELEEHQRCLKEEEEERRQAAEETQGWGHDTSTLATPSTLTPPPSLPQSYKMSSLLSQAEASLQEEATTEAPYDDLPRY</sequence>
<dbReference type="OMA" id="KCYDVHL"/>
<dbReference type="InterPro" id="IPR028260">
    <property type="entry name" value="FAM177"/>
</dbReference>
<proteinExistence type="predicted"/>
<feature type="region of interest" description="Disordered" evidence="1">
    <location>
        <begin position="91"/>
        <end position="162"/>
    </location>
</feature>
<dbReference type="Pfam" id="PF14774">
    <property type="entry name" value="FAM177"/>
    <property type="match status" value="1"/>
</dbReference>